<dbReference type="InterPro" id="IPR000463">
    <property type="entry name" value="Fatty_acid-bd"/>
</dbReference>
<evidence type="ECO:0000256" key="1">
    <source>
        <dbReference type="ARBA" id="ARBA00008390"/>
    </source>
</evidence>
<dbReference type="InterPro" id="IPR000566">
    <property type="entry name" value="Lipocln_cytosolic_FA-bd_dom"/>
</dbReference>
<name>A0A1V9X669_9ACAR</name>
<dbReference type="STRING" id="418985.A0A1V9X669"/>
<keyword evidence="5" id="KW-1185">Reference proteome</keyword>
<feature type="domain" description="Lipocalin/cytosolic fatty-acid binding" evidence="3">
    <location>
        <begin position="84"/>
        <end position="212"/>
    </location>
</feature>
<dbReference type="GO" id="GO:0008289">
    <property type="term" value="F:lipid binding"/>
    <property type="evidence" value="ECO:0007669"/>
    <property type="project" value="UniProtKB-KW"/>
</dbReference>
<comment type="similarity">
    <text evidence="1">Belongs to the calycin superfamily. Fatty-acid binding protein (FABP) family.</text>
</comment>
<evidence type="ECO:0000259" key="3">
    <source>
        <dbReference type="Pfam" id="PF00061"/>
    </source>
</evidence>
<dbReference type="PRINTS" id="PR00178">
    <property type="entry name" value="FATTYACIDBP"/>
</dbReference>
<dbReference type="FunCoup" id="A0A1V9X669">
    <property type="interactions" value="91"/>
</dbReference>
<gene>
    <name evidence="4" type="ORF">BIW11_01940</name>
</gene>
<evidence type="ECO:0000313" key="4">
    <source>
        <dbReference type="EMBL" id="OQR68871.1"/>
    </source>
</evidence>
<dbReference type="InParanoid" id="A0A1V9X669"/>
<dbReference type="PANTHER" id="PTHR11955">
    <property type="entry name" value="FATTY ACID BINDING PROTEIN"/>
    <property type="match status" value="1"/>
</dbReference>
<evidence type="ECO:0000256" key="2">
    <source>
        <dbReference type="ARBA" id="ARBA00023121"/>
    </source>
</evidence>
<dbReference type="Proteomes" id="UP000192247">
    <property type="component" value="Unassembled WGS sequence"/>
</dbReference>
<accession>A0A1V9X669</accession>
<keyword evidence="2" id="KW-0446">Lipid-binding</keyword>
<proteinExistence type="inferred from homology"/>
<dbReference type="SUPFAM" id="SSF50814">
    <property type="entry name" value="Lipocalins"/>
    <property type="match status" value="1"/>
</dbReference>
<reference evidence="4 5" key="1">
    <citation type="journal article" date="2017" name="Gigascience">
        <title>Draft genome of the honey bee ectoparasitic mite, Tropilaelaps mercedesae, is shaped by the parasitic life history.</title>
        <authorList>
            <person name="Dong X."/>
            <person name="Armstrong S.D."/>
            <person name="Xia D."/>
            <person name="Makepeace B.L."/>
            <person name="Darby A.C."/>
            <person name="Kadowaki T."/>
        </authorList>
    </citation>
    <scope>NUCLEOTIDE SEQUENCE [LARGE SCALE GENOMIC DNA]</scope>
    <source>
        <strain evidence="4">Wuxi-XJTLU</strain>
    </source>
</reference>
<dbReference type="InterPro" id="IPR012674">
    <property type="entry name" value="Calycin"/>
</dbReference>
<organism evidence="4 5">
    <name type="scientific">Tropilaelaps mercedesae</name>
    <dbReference type="NCBI Taxonomy" id="418985"/>
    <lineage>
        <taxon>Eukaryota</taxon>
        <taxon>Metazoa</taxon>
        <taxon>Ecdysozoa</taxon>
        <taxon>Arthropoda</taxon>
        <taxon>Chelicerata</taxon>
        <taxon>Arachnida</taxon>
        <taxon>Acari</taxon>
        <taxon>Parasitiformes</taxon>
        <taxon>Mesostigmata</taxon>
        <taxon>Gamasina</taxon>
        <taxon>Dermanyssoidea</taxon>
        <taxon>Laelapidae</taxon>
        <taxon>Tropilaelaps</taxon>
    </lineage>
</organism>
<dbReference type="Pfam" id="PF00061">
    <property type="entry name" value="Lipocalin"/>
    <property type="match status" value="1"/>
</dbReference>
<evidence type="ECO:0000313" key="5">
    <source>
        <dbReference type="Proteomes" id="UP000192247"/>
    </source>
</evidence>
<dbReference type="EMBL" id="MNPL01023138">
    <property type="protein sequence ID" value="OQR68871.1"/>
    <property type="molecule type" value="Genomic_DNA"/>
</dbReference>
<comment type="caution">
    <text evidence="4">The sequence shown here is derived from an EMBL/GenBank/DDBJ whole genome shotgun (WGS) entry which is preliminary data.</text>
</comment>
<sequence>MRIDTLTSPYPFPLQTIQRRNKTGVYSGNVYFSMIRLLTSQYRGIQSYQPRDIVSPILSFTGFIAEVYGDVQSRPFVMSYAFIGTWKLAESENFGEFLKELGVTYIMRKFAETAKPIITFSLDGDRWTMQQSTVIRTTCATFRMGEVFVERRLDGVNVRTVVYMDGSKMIQRHFADPSENLKEVLIVREILNNQMVVKATVGGVTCIRKYNKRR</sequence>
<dbReference type="Gene3D" id="2.40.128.20">
    <property type="match status" value="1"/>
</dbReference>
<protein>
    <submittedName>
        <fullName evidence="4">Fatty acid-binding protein5 isoform 1</fullName>
    </submittedName>
</protein>
<dbReference type="AlphaFoldDB" id="A0A1V9X669"/>
<dbReference type="OrthoDB" id="354351at2759"/>
<dbReference type="InterPro" id="IPR031259">
    <property type="entry name" value="ILBP"/>
</dbReference>
<dbReference type="CDD" id="cd00742">
    <property type="entry name" value="FABP"/>
    <property type="match status" value="1"/>
</dbReference>